<feature type="compositionally biased region" description="Basic and acidic residues" evidence="1">
    <location>
        <begin position="209"/>
        <end position="220"/>
    </location>
</feature>
<feature type="compositionally biased region" description="Basic residues" evidence="1">
    <location>
        <begin position="260"/>
        <end position="271"/>
    </location>
</feature>
<dbReference type="eggNOG" id="ENOG502S938">
    <property type="taxonomic scope" value="Eukaryota"/>
</dbReference>
<dbReference type="SUPFAM" id="SSF53474">
    <property type="entry name" value="alpha/beta-Hydrolases"/>
    <property type="match status" value="1"/>
</dbReference>
<dbReference type="EMBL" id="FN649753">
    <property type="protein sequence ID" value="CBN79367.1"/>
    <property type="molecule type" value="Genomic_DNA"/>
</dbReference>
<proteinExistence type="predicted"/>
<sequence>MLQRRRLRCWLVAFGGTLACWVALAADPSLQQAEHPFRNLAAWLREASPDMRSAEPKAISRGITVLSNSQSYVKSFDGMAYELKGKIKETGSTADIEKLTGQAELYESASSVKKANKLVRLLIEVERALNSAEAAEIASQSDPSRAAQYMKDAGLRFLPDPPPPPPPPPPPSEEDSSANSTVAAGTQGEKDGGAANGPTRVSPPRRPREKSSPRLDETAARRRRAAASASAGGGSATGSSSSSAAAEGPGVSGGGDGSGQRKKKKKKKTRARSKEGGVAGAAAAGVAAAAGGEPLEAFVVNVAGCEVRCFLMLDERGGEEGEGRLVVAVGDSLTGEALLESLFEEPAVVQLASHGLMRETAYVNRVAFQCACDILEWAGPFIKASVEPGGAFEGYRVHCAGHSFGGAVAACLAGLLDGAIDVEPSGKGGGGGGGGGAAAGSASAGQRNGAGSGGESSRDRRSAGGGGRSPASSSDEESSEEGGGGGAVRVDGAEPWVGIRRDGVTCVTLGCPPCLSQNLRLPFVTSFVLGDDMVPRTSHESLRRLKRRLLQVMPKGKGLLSQGVAFSTSLFTDVAGVAMQGVRQATTLGEDDARLTVPGRVWFAKPRRLKNGATLKRVMRGNVKEDMLWQLHDIMLTKSMLSHHRLDKYIKILDRV</sequence>
<dbReference type="OrthoDB" id="438440at2759"/>
<dbReference type="InParanoid" id="D8LI31"/>
<feature type="compositionally biased region" description="Gly residues" evidence="1">
    <location>
        <begin position="427"/>
        <end position="438"/>
    </location>
</feature>
<accession>D8LI31</accession>
<dbReference type="PANTHER" id="PTHR46023:SF6">
    <property type="entry name" value="LIPASE CLASS 3 FAMILY PROTEIN"/>
    <property type="match status" value="1"/>
</dbReference>
<feature type="compositionally biased region" description="Low complexity" evidence="1">
    <location>
        <begin position="237"/>
        <end position="249"/>
    </location>
</feature>
<dbReference type="Gene3D" id="3.40.50.1820">
    <property type="entry name" value="alpha/beta hydrolase"/>
    <property type="match status" value="1"/>
</dbReference>
<dbReference type="Proteomes" id="UP000002630">
    <property type="component" value="Linkage Group LG28"/>
</dbReference>
<name>D8LI31_ECTSI</name>
<evidence type="ECO:0000256" key="2">
    <source>
        <dbReference type="SAM" id="SignalP"/>
    </source>
</evidence>
<evidence type="ECO:0008006" key="5">
    <source>
        <dbReference type="Google" id="ProtNLM"/>
    </source>
</evidence>
<dbReference type="SUPFAM" id="SSF101447">
    <property type="entry name" value="Formin homology 2 domain (FH2 domain)"/>
    <property type="match status" value="1"/>
</dbReference>
<organism evidence="3 4">
    <name type="scientific">Ectocarpus siliculosus</name>
    <name type="common">Brown alga</name>
    <name type="synonym">Conferva siliculosa</name>
    <dbReference type="NCBI Taxonomy" id="2880"/>
    <lineage>
        <taxon>Eukaryota</taxon>
        <taxon>Sar</taxon>
        <taxon>Stramenopiles</taxon>
        <taxon>Ochrophyta</taxon>
        <taxon>PX clade</taxon>
        <taxon>Phaeophyceae</taxon>
        <taxon>Ectocarpales</taxon>
        <taxon>Ectocarpaceae</taxon>
        <taxon>Ectocarpus</taxon>
    </lineage>
</organism>
<evidence type="ECO:0000313" key="3">
    <source>
        <dbReference type="EMBL" id="CBN79367.1"/>
    </source>
</evidence>
<protein>
    <recommendedName>
        <fullName evidence="5">Fungal lipase-like domain-containing protein</fullName>
    </recommendedName>
</protein>
<feature type="compositionally biased region" description="Pro residues" evidence="1">
    <location>
        <begin position="159"/>
        <end position="171"/>
    </location>
</feature>
<feature type="chain" id="PRO_5003117235" description="Fungal lipase-like domain-containing protein" evidence="2">
    <location>
        <begin position="26"/>
        <end position="656"/>
    </location>
</feature>
<dbReference type="InterPro" id="IPR029058">
    <property type="entry name" value="AB_hydrolase_fold"/>
</dbReference>
<reference evidence="3 4" key="1">
    <citation type="journal article" date="2010" name="Nature">
        <title>The Ectocarpus genome and the independent evolution of multicellularity in brown algae.</title>
        <authorList>
            <person name="Cock J.M."/>
            <person name="Sterck L."/>
            <person name="Rouze P."/>
            <person name="Scornet D."/>
            <person name="Allen A.E."/>
            <person name="Amoutzias G."/>
            <person name="Anthouard V."/>
            <person name="Artiguenave F."/>
            <person name="Aury J.M."/>
            <person name="Badger J.H."/>
            <person name="Beszteri B."/>
            <person name="Billiau K."/>
            <person name="Bonnet E."/>
            <person name="Bothwell J.H."/>
            <person name="Bowler C."/>
            <person name="Boyen C."/>
            <person name="Brownlee C."/>
            <person name="Carrano C.J."/>
            <person name="Charrier B."/>
            <person name="Cho G.Y."/>
            <person name="Coelho S.M."/>
            <person name="Collen J."/>
            <person name="Corre E."/>
            <person name="Da Silva C."/>
            <person name="Delage L."/>
            <person name="Delaroque N."/>
            <person name="Dittami S.M."/>
            <person name="Doulbeau S."/>
            <person name="Elias M."/>
            <person name="Farnham G."/>
            <person name="Gachon C.M."/>
            <person name="Gschloessl B."/>
            <person name="Heesch S."/>
            <person name="Jabbari K."/>
            <person name="Jubin C."/>
            <person name="Kawai H."/>
            <person name="Kimura K."/>
            <person name="Kloareg B."/>
            <person name="Kupper F.C."/>
            <person name="Lang D."/>
            <person name="Le Bail A."/>
            <person name="Leblanc C."/>
            <person name="Lerouge P."/>
            <person name="Lohr M."/>
            <person name="Lopez P.J."/>
            <person name="Martens C."/>
            <person name="Maumus F."/>
            <person name="Michel G."/>
            <person name="Miranda-Saavedra D."/>
            <person name="Morales J."/>
            <person name="Moreau H."/>
            <person name="Motomura T."/>
            <person name="Nagasato C."/>
            <person name="Napoli C.A."/>
            <person name="Nelson D.R."/>
            <person name="Nyvall-Collen P."/>
            <person name="Peters A.F."/>
            <person name="Pommier C."/>
            <person name="Potin P."/>
            <person name="Poulain J."/>
            <person name="Quesneville H."/>
            <person name="Read B."/>
            <person name="Rensing S.A."/>
            <person name="Ritter A."/>
            <person name="Rousvoal S."/>
            <person name="Samanta M."/>
            <person name="Samson G."/>
            <person name="Schroeder D.C."/>
            <person name="Segurens B."/>
            <person name="Strittmatter M."/>
            <person name="Tonon T."/>
            <person name="Tregear J.W."/>
            <person name="Valentin K."/>
            <person name="von Dassow P."/>
            <person name="Yamagishi T."/>
            <person name="Van de Peer Y."/>
            <person name="Wincker P."/>
        </authorList>
    </citation>
    <scope>NUCLEOTIDE SEQUENCE [LARGE SCALE GENOMIC DNA]</scope>
    <source>
        <strain evidence="4">Ec32 / CCAP1310/4</strain>
    </source>
</reference>
<evidence type="ECO:0000313" key="4">
    <source>
        <dbReference type="Proteomes" id="UP000002630"/>
    </source>
</evidence>
<feature type="region of interest" description="Disordered" evidence="1">
    <location>
        <begin position="427"/>
        <end position="491"/>
    </location>
</feature>
<dbReference type="EMBL" id="FN648378">
    <property type="protein sequence ID" value="CBN79367.1"/>
    <property type="molecule type" value="Genomic_DNA"/>
</dbReference>
<evidence type="ECO:0000256" key="1">
    <source>
        <dbReference type="SAM" id="MobiDB-lite"/>
    </source>
</evidence>
<gene>
    <name evidence="3" type="ORF">Esi_0201_0034</name>
</gene>
<feature type="signal peptide" evidence="2">
    <location>
        <begin position="1"/>
        <end position="25"/>
    </location>
</feature>
<feature type="region of interest" description="Disordered" evidence="1">
    <location>
        <begin position="154"/>
        <end position="278"/>
    </location>
</feature>
<dbReference type="PROSITE" id="PS51257">
    <property type="entry name" value="PROKAR_LIPOPROTEIN"/>
    <property type="match status" value="1"/>
</dbReference>
<keyword evidence="4" id="KW-1185">Reference proteome</keyword>
<keyword evidence="2" id="KW-0732">Signal</keyword>
<dbReference type="PANTHER" id="PTHR46023">
    <property type="entry name" value="LIPASE CLASS 3 PROTEIN-LIKE"/>
    <property type="match status" value="1"/>
</dbReference>
<dbReference type="AlphaFoldDB" id="D8LI31"/>